<dbReference type="OrthoDB" id="525999at2759"/>
<keyword evidence="2" id="KW-1185">Reference proteome</keyword>
<dbReference type="KEGG" id="vcn:VOLCADRAFT_98310"/>
<gene>
    <name evidence="1" type="ORF">VOLCADRAFT_98310</name>
</gene>
<dbReference type="PANTHER" id="PTHR36436:SF6">
    <property type="entry name" value="SLL5081 PROTEIN"/>
    <property type="match status" value="1"/>
</dbReference>
<accession>D8UEW2</accession>
<protein>
    <submittedName>
        <fullName evidence="1">Uncharacterized protein</fullName>
    </submittedName>
</protein>
<dbReference type="Proteomes" id="UP000001058">
    <property type="component" value="Unassembled WGS sequence"/>
</dbReference>
<organism evidence="2">
    <name type="scientific">Volvox carteri f. nagariensis</name>
    <dbReference type="NCBI Taxonomy" id="3068"/>
    <lineage>
        <taxon>Eukaryota</taxon>
        <taxon>Viridiplantae</taxon>
        <taxon>Chlorophyta</taxon>
        <taxon>core chlorophytes</taxon>
        <taxon>Chlorophyceae</taxon>
        <taxon>CS clade</taxon>
        <taxon>Chlamydomonadales</taxon>
        <taxon>Volvocaceae</taxon>
        <taxon>Volvox</taxon>
    </lineage>
</organism>
<dbReference type="InterPro" id="IPR015315">
    <property type="entry name" value="DUF1963"/>
</dbReference>
<reference evidence="1 2" key="1">
    <citation type="journal article" date="2010" name="Science">
        <title>Genomic analysis of organismal complexity in the multicellular green alga Volvox carteri.</title>
        <authorList>
            <person name="Prochnik S.E."/>
            <person name="Umen J."/>
            <person name="Nedelcu A.M."/>
            <person name="Hallmann A."/>
            <person name="Miller S.M."/>
            <person name="Nishii I."/>
            <person name="Ferris P."/>
            <person name="Kuo A."/>
            <person name="Mitros T."/>
            <person name="Fritz-Laylin L.K."/>
            <person name="Hellsten U."/>
            <person name="Chapman J."/>
            <person name="Simakov O."/>
            <person name="Rensing S.A."/>
            <person name="Terry A."/>
            <person name="Pangilinan J."/>
            <person name="Kapitonov V."/>
            <person name="Jurka J."/>
            <person name="Salamov A."/>
            <person name="Shapiro H."/>
            <person name="Schmutz J."/>
            <person name="Grimwood J."/>
            <person name="Lindquist E."/>
            <person name="Lucas S."/>
            <person name="Grigoriev I.V."/>
            <person name="Schmitt R."/>
            <person name="Kirk D."/>
            <person name="Rokhsar D.S."/>
        </authorList>
    </citation>
    <scope>NUCLEOTIDE SEQUENCE [LARGE SCALE GENOMIC DNA]</scope>
    <source>
        <strain evidence="2">f. Nagariensis / Eve</strain>
    </source>
</reference>
<dbReference type="InterPro" id="IPR035948">
    <property type="entry name" value="YwqG-like_sf"/>
</dbReference>
<proteinExistence type="predicted"/>
<dbReference type="RefSeq" id="XP_002957255.1">
    <property type="nucleotide sequence ID" value="XM_002957209.1"/>
</dbReference>
<sequence>MLDERVDSSSPAVTAILEYLFSKRRIAFLPICEPVPPGGLGLFESKIGGLPYLLPSESWPCNDDASLTHLWQLRVSELPAAVQHALGYSRGLMQVFLTDSIYAEDGTWYLVRVLDEGQLVYRDASEIVAPPHVDVLAERRITSYRFTYDFPHVDDAFESMPQGLDRDLAMDVLDVLQDRKLYDTVEGNKLLGWPRWFQGAEWRLTEGGEAYMQLVQIEDSVVPFQVGPQGTLLLQRHPTDRHRSTEDRSR</sequence>
<evidence type="ECO:0000313" key="2">
    <source>
        <dbReference type="Proteomes" id="UP000001058"/>
    </source>
</evidence>
<name>D8UEW2_VOLCA</name>
<dbReference type="EMBL" id="GL378391">
    <property type="protein sequence ID" value="EFJ41753.1"/>
    <property type="molecule type" value="Genomic_DNA"/>
</dbReference>
<dbReference type="Gene3D" id="2.30.320.10">
    <property type="entry name" value="YwqG-like"/>
    <property type="match status" value="1"/>
</dbReference>
<dbReference type="InParanoid" id="D8UEW2"/>
<dbReference type="AlphaFoldDB" id="D8UEW2"/>
<dbReference type="SUPFAM" id="SSF103032">
    <property type="entry name" value="Hypothetical protein YwqG"/>
    <property type="match status" value="1"/>
</dbReference>
<dbReference type="Pfam" id="PF09234">
    <property type="entry name" value="DUF1963"/>
    <property type="match status" value="1"/>
</dbReference>
<evidence type="ECO:0000313" key="1">
    <source>
        <dbReference type="EMBL" id="EFJ41753.1"/>
    </source>
</evidence>
<dbReference type="PANTHER" id="PTHR36436">
    <property type="entry name" value="SLL5081 PROTEIN"/>
    <property type="match status" value="1"/>
</dbReference>
<dbReference type="GeneID" id="9626663"/>